<gene>
    <name evidence="1" type="ORF">DHETER_LOCUS13007</name>
</gene>
<comment type="caution">
    <text evidence="1">The sequence shown here is derived from an EMBL/GenBank/DDBJ whole genome shotgun (WGS) entry which is preliminary data.</text>
</comment>
<name>A0ACA9Q0G8_9GLOM</name>
<sequence length="58" mass="6634">SANKTGKGISKWEFLTEMNEIFGNRENVHPDYRINSTGEVITNIAQPKKKPFIKKKKA</sequence>
<evidence type="ECO:0000313" key="2">
    <source>
        <dbReference type="Proteomes" id="UP000789702"/>
    </source>
</evidence>
<dbReference type="EMBL" id="CAJVPU010034033">
    <property type="protein sequence ID" value="CAG8724090.1"/>
    <property type="molecule type" value="Genomic_DNA"/>
</dbReference>
<evidence type="ECO:0000313" key="1">
    <source>
        <dbReference type="EMBL" id="CAG8724090.1"/>
    </source>
</evidence>
<feature type="non-terminal residue" evidence="1">
    <location>
        <position position="58"/>
    </location>
</feature>
<feature type="non-terminal residue" evidence="1">
    <location>
        <position position="1"/>
    </location>
</feature>
<reference evidence="1" key="1">
    <citation type="submission" date="2021-06" db="EMBL/GenBank/DDBJ databases">
        <authorList>
            <person name="Kallberg Y."/>
            <person name="Tangrot J."/>
            <person name="Rosling A."/>
        </authorList>
    </citation>
    <scope>NUCLEOTIDE SEQUENCE</scope>
    <source>
        <strain evidence="1">IL203A</strain>
    </source>
</reference>
<keyword evidence="2" id="KW-1185">Reference proteome</keyword>
<organism evidence="1 2">
    <name type="scientific">Dentiscutata heterogama</name>
    <dbReference type="NCBI Taxonomy" id="1316150"/>
    <lineage>
        <taxon>Eukaryota</taxon>
        <taxon>Fungi</taxon>
        <taxon>Fungi incertae sedis</taxon>
        <taxon>Mucoromycota</taxon>
        <taxon>Glomeromycotina</taxon>
        <taxon>Glomeromycetes</taxon>
        <taxon>Diversisporales</taxon>
        <taxon>Gigasporaceae</taxon>
        <taxon>Dentiscutata</taxon>
    </lineage>
</organism>
<protein>
    <submittedName>
        <fullName evidence="1">11637_t:CDS:1</fullName>
    </submittedName>
</protein>
<proteinExistence type="predicted"/>
<accession>A0ACA9Q0G8</accession>
<dbReference type="Proteomes" id="UP000789702">
    <property type="component" value="Unassembled WGS sequence"/>
</dbReference>